<feature type="compositionally biased region" description="Basic and acidic residues" evidence="1">
    <location>
        <begin position="73"/>
        <end position="87"/>
    </location>
</feature>
<protein>
    <submittedName>
        <fullName evidence="3">Uncharacterized protein</fullName>
    </submittedName>
</protein>
<feature type="transmembrane region" description="Helical" evidence="2">
    <location>
        <begin position="93"/>
        <end position="117"/>
    </location>
</feature>
<accession>A0A176VE13</accession>
<keyword evidence="2" id="KW-0812">Transmembrane</keyword>
<proteinExistence type="predicted"/>
<gene>
    <name evidence="3" type="ORF">AXG93_1923s1070</name>
</gene>
<keyword evidence="2" id="KW-0472">Membrane</keyword>
<keyword evidence="2" id="KW-1133">Transmembrane helix</keyword>
<evidence type="ECO:0000256" key="1">
    <source>
        <dbReference type="SAM" id="MobiDB-lite"/>
    </source>
</evidence>
<feature type="region of interest" description="Disordered" evidence="1">
    <location>
        <begin position="72"/>
        <end position="94"/>
    </location>
</feature>
<dbReference type="Proteomes" id="UP000077202">
    <property type="component" value="Unassembled WGS sequence"/>
</dbReference>
<evidence type="ECO:0000313" key="4">
    <source>
        <dbReference type="Proteomes" id="UP000077202"/>
    </source>
</evidence>
<name>A0A176VE13_MARPO</name>
<comment type="caution">
    <text evidence="3">The sequence shown here is derived from an EMBL/GenBank/DDBJ whole genome shotgun (WGS) entry which is preliminary data.</text>
</comment>
<evidence type="ECO:0000313" key="3">
    <source>
        <dbReference type="EMBL" id="OAE18551.1"/>
    </source>
</evidence>
<sequence>MARRTDSNSKPSQATQGYNNNAGIKNQGQARPVQKMWNDVQAATGSASQRFSSRMPLLLLLLLLVMVATNPSHPKDANLERREQPERRSHHSGGTWGQAAYCLDLLTCALPGVALAFA</sequence>
<evidence type="ECO:0000256" key="2">
    <source>
        <dbReference type="SAM" id="Phobius"/>
    </source>
</evidence>
<feature type="region of interest" description="Disordered" evidence="1">
    <location>
        <begin position="1"/>
        <end position="47"/>
    </location>
</feature>
<organism evidence="3 4">
    <name type="scientific">Marchantia polymorpha subsp. ruderalis</name>
    <dbReference type="NCBI Taxonomy" id="1480154"/>
    <lineage>
        <taxon>Eukaryota</taxon>
        <taxon>Viridiplantae</taxon>
        <taxon>Streptophyta</taxon>
        <taxon>Embryophyta</taxon>
        <taxon>Marchantiophyta</taxon>
        <taxon>Marchantiopsida</taxon>
        <taxon>Marchantiidae</taxon>
        <taxon>Marchantiales</taxon>
        <taxon>Marchantiaceae</taxon>
        <taxon>Marchantia</taxon>
    </lineage>
</organism>
<feature type="transmembrane region" description="Helical" evidence="2">
    <location>
        <begin position="55"/>
        <end position="73"/>
    </location>
</feature>
<feature type="compositionally biased region" description="Polar residues" evidence="1">
    <location>
        <begin position="8"/>
        <end position="29"/>
    </location>
</feature>
<reference evidence="3" key="1">
    <citation type="submission" date="2016-03" db="EMBL/GenBank/DDBJ databases">
        <title>Mechanisms controlling the formation of the plant cell surface in tip-growing cells are functionally conserved among land plants.</title>
        <authorList>
            <person name="Honkanen S."/>
            <person name="Jones V.A."/>
            <person name="Morieri G."/>
            <person name="Champion C."/>
            <person name="Hetherington A.J."/>
            <person name="Kelly S."/>
            <person name="Saint-Marcoux D."/>
            <person name="Proust H."/>
            <person name="Prescott H."/>
            <person name="Dolan L."/>
        </authorList>
    </citation>
    <scope>NUCLEOTIDE SEQUENCE [LARGE SCALE GENOMIC DNA]</scope>
    <source>
        <tissue evidence="3">Whole gametophyte</tissue>
    </source>
</reference>
<dbReference type="AlphaFoldDB" id="A0A176VE13"/>
<keyword evidence="4" id="KW-1185">Reference proteome</keyword>
<dbReference type="EMBL" id="LVLJ01004028">
    <property type="protein sequence ID" value="OAE18551.1"/>
    <property type="molecule type" value="Genomic_DNA"/>
</dbReference>